<proteinExistence type="predicted"/>
<feature type="compositionally biased region" description="Polar residues" evidence="1">
    <location>
        <begin position="65"/>
        <end position="87"/>
    </location>
</feature>
<accession>A0A285TZS1</accession>
<feature type="signal peptide" evidence="2">
    <location>
        <begin position="1"/>
        <end position="24"/>
    </location>
</feature>
<gene>
    <name evidence="3" type="ORF">SAMN05877842_101283</name>
</gene>
<dbReference type="OrthoDB" id="2735367at2"/>
<organism evidence="3 4">
    <name type="scientific">Ureibacillus acetophenoni</name>
    <dbReference type="NCBI Taxonomy" id="614649"/>
    <lineage>
        <taxon>Bacteria</taxon>
        <taxon>Bacillati</taxon>
        <taxon>Bacillota</taxon>
        <taxon>Bacilli</taxon>
        <taxon>Bacillales</taxon>
        <taxon>Caryophanaceae</taxon>
        <taxon>Ureibacillus</taxon>
    </lineage>
</organism>
<protein>
    <recommendedName>
        <fullName evidence="5">Lipoprotein</fullName>
    </recommendedName>
</protein>
<feature type="region of interest" description="Disordered" evidence="1">
    <location>
        <begin position="26"/>
        <end position="87"/>
    </location>
</feature>
<evidence type="ECO:0000313" key="3">
    <source>
        <dbReference type="EMBL" id="SOC35155.1"/>
    </source>
</evidence>
<evidence type="ECO:0000313" key="4">
    <source>
        <dbReference type="Proteomes" id="UP000219252"/>
    </source>
</evidence>
<sequence>MTKQIKFLAILCIALLMLVGCNTAKDQDTTDETSTTEGNNASNDNTEKDEQPTESDDVTEKESKTITYTTNGEQKQEETTAVNSDEQQYSIEILPSFTLTAEEPGKDMLYLTENGSISMRIETMSVNDQTYENLIANTEEMMNAVDETVHPTNFDIQSYIANHSDITNYAAYKVDLVDEIVTAVVFEKANQLVRLTIFDDPNVDLTEAMIKMGLTISKS</sequence>
<evidence type="ECO:0000256" key="2">
    <source>
        <dbReference type="SAM" id="SignalP"/>
    </source>
</evidence>
<keyword evidence="2" id="KW-0732">Signal</keyword>
<reference evidence="4" key="1">
    <citation type="submission" date="2017-08" db="EMBL/GenBank/DDBJ databases">
        <authorList>
            <person name="Varghese N."/>
            <person name="Submissions S."/>
        </authorList>
    </citation>
    <scope>NUCLEOTIDE SEQUENCE [LARGE SCALE GENOMIC DNA]</scope>
    <source>
        <strain evidence="4">JC23</strain>
    </source>
</reference>
<dbReference type="AlphaFoldDB" id="A0A285TZS1"/>
<dbReference type="PROSITE" id="PS51257">
    <property type="entry name" value="PROKAR_LIPOPROTEIN"/>
    <property type="match status" value="1"/>
</dbReference>
<evidence type="ECO:0000256" key="1">
    <source>
        <dbReference type="SAM" id="MobiDB-lite"/>
    </source>
</evidence>
<name>A0A285TZS1_9BACL</name>
<keyword evidence="4" id="KW-1185">Reference proteome</keyword>
<dbReference type="RefSeq" id="WP_097147839.1">
    <property type="nucleotide sequence ID" value="NZ_OBQC01000001.1"/>
</dbReference>
<dbReference type="Proteomes" id="UP000219252">
    <property type="component" value="Unassembled WGS sequence"/>
</dbReference>
<evidence type="ECO:0008006" key="5">
    <source>
        <dbReference type="Google" id="ProtNLM"/>
    </source>
</evidence>
<dbReference type="EMBL" id="OBQC01000001">
    <property type="protein sequence ID" value="SOC35155.1"/>
    <property type="molecule type" value="Genomic_DNA"/>
</dbReference>
<feature type="chain" id="PRO_5039586512" description="Lipoprotein" evidence="2">
    <location>
        <begin position="25"/>
        <end position="219"/>
    </location>
</feature>